<organism evidence="2 3">
    <name type="scientific">Variimorphobacter saccharofermentans</name>
    <dbReference type="NCBI Taxonomy" id="2755051"/>
    <lineage>
        <taxon>Bacteria</taxon>
        <taxon>Bacillati</taxon>
        <taxon>Bacillota</taxon>
        <taxon>Clostridia</taxon>
        <taxon>Lachnospirales</taxon>
        <taxon>Lachnospiraceae</taxon>
        <taxon>Variimorphobacter</taxon>
    </lineage>
</organism>
<gene>
    <name evidence="2" type="ORF">H0486_15155</name>
</gene>
<feature type="domain" description="Peptidase C45 hydrolase" evidence="1">
    <location>
        <begin position="97"/>
        <end position="328"/>
    </location>
</feature>
<name>A0A839K3L7_9FIRM</name>
<dbReference type="InterPro" id="IPR047794">
    <property type="entry name" value="C45_proenzyme-like"/>
</dbReference>
<dbReference type="PANTHER" id="PTHR34180:SF1">
    <property type="entry name" value="BETA-ALANYL-DOPAMINE_CARCININE HYDROLASE"/>
    <property type="match status" value="1"/>
</dbReference>
<dbReference type="PANTHER" id="PTHR34180">
    <property type="entry name" value="PEPTIDASE C45"/>
    <property type="match status" value="1"/>
</dbReference>
<reference evidence="2 3" key="1">
    <citation type="submission" date="2020-07" db="EMBL/GenBank/DDBJ databases">
        <title>Characterization and genome sequencing of isolate MD1, a novel member within the family Lachnospiraceae.</title>
        <authorList>
            <person name="Rettenmaier R."/>
            <person name="Di Bello L."/>
            <person name="Zinser C."/>
            <person name="Scheitz K."/>
            <person name="Liebl W."/>
            <person name="Zverlov V."/>
        </authorList>
    </citation>
    <scope>NUCLEOTIDE SEQUENCE [LARGE SCALE GENOMIC DNA]</scope>
    <source>
        <strain evidence="2 3">MD1</strain>
    </source>
</reference>
<proteinExistence type="predicted"/>
<accession>A0A839K3L7</accession>
<keyword evidence="3" id="KW-1185">Reference proteome</keyword>
<dbReference type="RefSeq" id="WP_228353807.1">
    <property type="nucleotide sequence ID" value="NZ_JACEGA010000001.1"/>
</dbReference>
<dbReference type="GO" id="GO:0016746">
    <property type="term" value="F:acyltransferase activity"/>
    <property type="evidence" value="ECO:0007669"/>
    <property type="project" value="UniProtKB-KW"/>
</dbReference>
<dbReference type="CDD" id="cd01935">
    <property type="entry name" value="Ntn_CGH_like"/>
    <property type="match status" value="1"/>
</dbReference>
<keyword evidence="2" id="KW-0808">Transferase</keyword>
<comment type="caution">
    <text evidence="2">The sequence shown here is derived from an EMBL/GenBank/DDBJ whole genome shotgun (WGS) entry which is preliminary data.</text>
</comment>
<dbReference type="InterPro" id="IPR005079">
    <property type="entry name" value="Peptidase_C45_hydrolase"/>
</dbReference>
<dbReference type="EMBL" id="JACEGA010000001">
    <property type="protein sequence ID" value="MBB2184216.1"/>
    <property type="molecule type" value="Genomic_DNA"/>
</dbReference>
<sequence>MQNVKTAYYEIEGSHYEIGRKIAQLTGKDLRAAPPEHFNEEEIEKALALYDQHCPGIKEELIGFCDEVGMPLRENAFTWMSHLVPRCSGLALLPPHTENGHILLGRNYEFSIEDEDFHVYRIAPTGKYAHIGGSLIEFGRSEGINECGLAVSLSSCGFPVSNIPGMREPAIQGLHFWIVLRSLLDNCKNIKEALNKLQEIPIAYNMNLLLADREQNIALVETMDGEMAIQKGGNLGDSTFLCATNHIAIDSFKNRESFAMRNSLVRYETIKKYVEHTKSITEQGLKKFLLTKYPEGMTVWYYKDWFGTVKSVVMDVNEGKYSICWGGREENGWDDYYVDKKIGNCEKEITVINEPGNKEFFEVVPF</sequence>
<dbReference type="AlphaFoldDB" id="A0A839K3L7"/>
<dbReference type="InterPro" id="IPR047801">
    <property type="entry name" value="Peptidase_C45"/>
</dbReference>
<dbReference type="Proteomes" id="UP000574276">
    <property type="component" value="Unassembled WGS sequence"/>
</dbReference>
<dbReference type="InterPro" id="IPR029055">
    <property type="entry name" value="Ntn_hydrolases_N"/>
</dbReference>
<dbReference type="SUPFAM" id="SSF56235">
    <property type="entry name" value="N-terminal nucleophile aminohydrolases (Ntn hydrolases)"/>
    <property type="match status" value="1"/>
</dbReference>
<dbReference type="Pfam" id="PF03417">
    <property type="entry name" value="AAT"/>
    <property type="match status" value="1"/>
</dbReference>
<dbReference type="NCBIfam" id="NF040521">
    <property type="entry name" value="C45_proenzyme"/>
    <property type="match status" value="1"/>
</dbReference>
<keyword evidence="2" id="KW-0012">Acyltransferase</keyword>
<dbReference type="Gene3D" id="3.60.60.10">
    <property type="entry name" value="Penicillin V Acylase, Chain A"/>
    <property type="match status" value="1"/>
</dbReference>
<evidence type="ECO:0000313" key="3">
    <source>
        <dbReference type="Proteomes" id="UP000574276"/>
    </source>
</evidence>
<protein>
    <submittedName>
        <fullName evidence="2">Acyl-CoA--6-aminopenicillanic acid acyltransferase</fullName>
    </submittedName>
</protein>
<evidence type="ECO:0000313" key="2">
    <source>
        <dbReference type="EMBL" id="MBB2184216.1"/>
    </source>
</evidence>
<evidence type="ECO:0000259" key="1">
    <source>
        <dbReference type="Pfam" id="PF03417"/>
    </source>
</evidence>